<evidence type="ECO:0000313" key="4">
    <source>
        <dbReference type="Proteomes" id="UP001422759"/>
    </source>
</evidence>
<dbReference type="Proteomes" id="UP001422759">
    <property type="component" value="Unassembled WGS sequence"/>
</dbReference>
<gene>
    <name evidence="3" type="ORF">GCM10009760_35240</name>
</gene>
<dbReference type="InterPro" id="IPR040483">
    <property type="entry name" value="PatG_dom"/>
</dbReference>
<dbReference type="RefSeq" id="WP_344465990.1">
    <property type="nucleotide sequence ID" value="NZ_BAAANT010000018.1"/>
</dbReference>
<evidence type="ECO:0000256" key="1">
    <source>
        <dbReference type="SAM" id="MobiDB-lite"/>
    </source>
</evidence>
<evidence type="ECO:0000313" key="3">
    <source>
        <dbReference type="EMBL" id="GAA2145979.1"/>
    </source>
</evidence>
<reference evidence="3 4" key="1">
    <citation type="journal article" date="2019" name="Int. J. Syst. Evol. Microbiol.">
        <title>The Global Catalogue of Microorganisms (GCM) 10K type strain sequencing project: providing services to taxonomists for standard genome sequencing and annotation.</title>
        <authorList>
            <consortium name="The Broad Institute Genomics Platform"/>
            <consortium name="The Broad Institute Genome Sequencing Center for Infectious Disease"/>
            <person name="Wu L."/>
            <person name="Ma J."/>
        </authorList>
    </citation>
    <scope>NUCLEOTIDE SEQUENCE [LARGE SCALE GENOMIC DNA]</scope>
    <source>
        <strain evidence="3 4">JCM 14560</strain>
    </source>
</reference>
<name>A0ABN2ZQM1_9ACTN</name>
<feature type="region of interest" description="Disordered" evidence="1">
    <location>
        <begin position="1"/>
        <end position="28"/>
    </location>
</feature>
<keyword evidence="4" id="KW-1185">Reference proteome</keyword>
<proteinExistence type="predicted"/>
<feature type="compositionally biased region" description="Basic and acidic residues" evidence="1">
    <location>
        <begin position="9"/>
        <end position="21"/>
    </location>
</feature>
<feature type="domain" description="PatG" evidence="2">
    <location>
        <begin position="67"/>
        <end position="236"/>
    </location>
</feature>
<dbReference type="Pfam" id="PF18047">
    <property type="entry name" value="PatG_D"/>
    <property type="match status" value="1"/>
</dbReference>
<dbReference type="EMBL" id="BAAANT010000018">
    <property type="protein sequence ID" value="GAA2145979.1"/>
    <property type="molecule type" value="Genomic_DNA"/>
</dbReference>
<accession>A0ABN2ZQM1</accession>
<evidence type="ECO:0000259" key="2">
    <source>
        <dbReference type="Pfam" id="PF18047"/>
    </source>
</evidence>
<organism evidence="3 4">
    <name type="scientific">Kitasatospora kazusensis</name>
    <dbReference type="NCBI Taxonomy" id="407974"/>
    <lineage>
        <taxon>Bacteria</taxon>
        <taxon>Bacillati</taxon>
        <taxon>Actinomycetota</taxon>
        <taxon>Actinomycetes</taxon>
        <taxon>Kitasatosporales</taxon>
        <taxon>Streptomycetaceae</taxon>
        <taxon>Kitasatospora</taxon>
    </lineage>
</organism>
<sequence>MEQEFPDLGDDRPPQPSDRPEPAAVEVEPAAALGVTPACGCGGGGAAPAAGAATGGGRATPVSPSHVYAIGQVDFHIPSLEIEKEIAQSVGRGEKVNLTDRQAVHAVLAQPEYRYLARSLCYVLSVQGIETYILRPADPFDLALLVEAVRPEPQPGDLDVVIGTRGPLAPPTLCNGLTLPVVDFEQIFSFDREEFVRAMPRPEQLPADRFEPAAAELMSRLMQLGDNAGDTDEHRAANYLLARYPRIYHKTVELFAAGCALSAVDFRESPLGGARTIVDVVFSYTDRQTDVTEKQMVSVDVQGRHPFLVKKLSPYYDH</sequence>
<protein>
    <recommendedName>
        <fullName evidence="2">PatG domain-containing protein</fullName>
    </recommendedName>
</protein>
<comment type="caution">
    <text evidence="3">The sequence shown here is derived from an EMBL/GenBank/DDBJ whole genome shotgun (WGS) entry which is preliminary data.</text>
</comment>